<feature type="region of interest" description="Disordered" evidence="2">
    <location>
        <begin position="777"/>
        <end position="804"/>
    </location>
</feature>
<organism evidence="3 4">
    <name type="scientific">Amylocarpus encephaloides</name>
    <dbReference type="NCBI Taxonomy" id="45428"/>
    <lineage>
        <taxon>Eukaryota</taxon>
        <taxon>Fungi</taxon>
        <taxon>Dikarya</taxon>
        <taxon>Ascomycota</taxon>
        <taxon>Pezizomycotina</taxon>
        <taxon>Leotiomycetes</taxon>
        <taxon>Helotiales</taxon>
        <taxon>Helotiales incertae sedis</taxon>
        <taxon>Amylocarpus</taxon>
    </lineage>
</organism>
<feature type="region of interest" description="Disordered" evidence="2">
    <location>
        <begin position="424"/>
        <end position="456"/>
    </location>
</feature>
<sequence>MPSIEVDSFVWSVEPTLNSSSQEDFLRIKIPAADGRNNAPQDGLPPLEEWNTFDLRKLSSAYNERRLHLTLTPAPSEPNKYHENARDEPRNDVADDIEDEMLLGLSDSALYGSNTSIGRRTKKTLHRALKYQLIETIRSSAPHLAGFSKIKFSTQSRPQHPYYYKWVFTSEYPAFPDIYGGVSRWSVAQVEECRLALESGKLRVGSTMSVSEFSVDKSAGIVAELPTQSPNAVSKPVPLFSKPKKTSSLFFEDDYSNSKSERGPQLAECREPAPIVESPLSNVAVNTSIALSKDRHKAELGQLFEAATRLLSVQKELRSAEEKAKTVRAELQKERSDFEALDQLNGVAQQLIFQLETKEKTQERRIEEARLEGEAIGLRNQNAAIKAAHEKELAILRATHQEELKNAREESQQIGLIIGRTPLQTSPRMSLPVKSLSNVDGDGGSERSSSSSPNIINNKFITAGSEMHEDDITNNSATKISRTKQEDSLVGVEPTTSRTDQDDQDDQAIPPGSEPDSDSIESVDMDAKPQVRDPNAISRVLYEEALPYWLEASLTTHASRMDVFRRLSLAPSEEDQVSEGLRQRAQVSGAFETTYKNKRQMRQLKLRIAGWTSELAILYYLPPAPNAKSAIGMFTAIYQKFMFQYWNWKNERLGRQEELSKPSEAVQSRSVDAMLHRRSRSEETRPQYSGLSDLFDRQKPRRKLEDQEEEEELAMEDLYSTSPPPKSAGTAAKGIPSPIVKGHKRQAQVLTQHPQIAKLLNKKKFKKEMVGVLQPYETEDDEIVYSSKRHRRSQSMGGRKRRRR</sequence>
<name>A0A9P8C9C7_9HELO</name>
<proteinExistence type="predicted"/>
<evidence type="ECO:0000313" key="4">
    <source>
        <dbReference type="Proteomes" id="UP000824998"/>
    </source>
</evidence>
<comment type="caution">
    <text evidence="3">The sequence shown here is derived from an EMBL/GenBank/DDBJ whole genome shotgun (WGS) entry which is preliminary data.</text>
</comment>
<dbReference type="AlphaFoldDB" id="A0A9P8C9C7"/>
<feature type="region of interest" description="Disordered" evidence="2">
    <location>
        <begin position="657"/>
        <end position="748"/>
    </location>
</feature>
<gene>
    <name evidence="3" type="ORF">BJ875DRAFT_492298</name>
</gene>
<keyword evidence="4" id="KW-1185">Reference proteome</keyword>
<accession>A0A9P8C9C7</accession>
<feature type="compositionally biased region" description="Acidic residues" evidence="2">
    <location>
        <begin position="706"/>
        <end position="715"/>
    </location>
</feature>
<feature type="compositionally biased region" description="Basic residues" evidence="2">
    <location>
        <begin position="787"/>
        <end position="804"/>
    </location>
</feature>
<evidence type="ECO:0000256" key="2">
    <source>
        <dbReference type="SAM" id="MobiDB-lite"/>
    </source>
</evidence>
<feature type="coiled-coil region" evidence="1">
    <location>
        <begin position="310"/>
        <end position="410"/>
    </location>
</feature>
<reference evidence="3" key="1">
    <citation type="journal article" date="2021" name="IMA Fungus">
        <title>Genomic characterization of three marine fungi, including Emericellopsis atlantica sp. nov. with signatures of a generalist lifestyle and marine biomass degradation.</title>
        <authorList>
            <person name="Hagestad O.C."/>
            <person name="Hou L."/>
            <person name="Andersen J.H."/>
            <person name="Hansen E.H."/>
            <person name="Altermark B."/>
            <person name="Li C."/>
            <person name="Kuhnert E."/>
            <person name="Cox R.J."/>
            <person name="Crous P.W."/>
            <person name="Spatafora J.W."/>
            <person name="Lail K."/>
            <person name="Amirebrahimi M."/>
            <person name="Lipzen A."/>
            <person name="Pangilinan J."/>
            <person name="Andreopoulos W."/>
            <person name="Hayes R.D."/>
            <person name="Ng V."/>
            <person name="Grigoriev I.V."/>
            <person name="Jackson S.A."/>
            <person name="Sutton T.D.S."/>
            <person name="Dobson A.D.W."/>
            <person name="Rama T."/>
        </authorList>
    </citation>
    <scope>NUCLEOTIDE SEQUENCE</scope>
    <source>
        <strain evidence="3">TRa018bII</strain>
    </source>
</reference>
<dbReference type="EMBL" id="MU251367">
    <property type="protein sequence ID" value="KAG9238694.1"/>
    <property type="molecule type" value="Genomic_DNA"/>
</dbReference>
<dbReference type="OrthoDB" id="5429267at2759"/>
<dbReference type="Proteomes" id="UP000824998">
    <property type="component" value="Unassembled WGS sequence"/>
</dbReference>
<evidence type="ECO:0000256" key="1">
    <source>
        <dbReference type="SAM" id="Coils"/>
    </source>
</evidence>
<feature type="compositionally biased region" description="Acidic residues" evidence="2">
    <location>
        <begin position="515"/>
        <end position="524"/>
    </location>
</feature>
<keyword evidence="1" id="KW-0175">Coiled coil</keyword>
<evidence type="ECO:0000313" key="3">
    <source>
        <dbReference type="EMBL" id="KAG9238694.1"/>
    </source>
</evidence>
<protein>
    <submittedName>
        <fullName evidence="3">Uncharacterized protein</fullName>
    </submittedName>
</protein>
<feature type="region of interest" description="Disordered" evidence="2">
    <location>
        <begin position="475"/>
        <end position="531"/>
    </location>
</feature>